<keyword evidence="1" id="KW-0812">Transmembrane</keyword>
<evidence type="ECO:0000313" key="3">
    <source>
        <dbReference type="EMBL" id="KST69013.1"/>
    </source>
</evidence>
<keyword evidence="4" id="KW-1185">Reference proteome</keyword>
<dbReference type="EMBL" id="LMTZ01000037">
    <property type="protein sequence ID" value="KST69013.1"/>
    <property type="molecule type" value="Genomic_DNA"/>
</dbReference>
<sequence length="167" mass="19468">MTEFESKQAHYYSQEDVQQILHLAISRQVDDDDKEFSYQQLLEIAVEMDISPESLKLAERDWKNLRGELQHRQTFNTLRRTRFKKRLGNYAIVNTILVAVDLMGGGGLGWSLYVVLFWGMGLALDAWNSLQTKGEDYEAAFQKWYRKYQLKSSFDNILNKLFKATSG</sequence>
<organism evidence="3 4">
    <name type="scientific">Mastigocoleus testarum BC008</name>
    <dbReference type="NCBI Taxonomy" id="371196"/>
    <lineage>
        <taxon>Bacteria</taxon>
        <taxon>Bacillati</taxon>
        <taxon>Cyanobacteriota</taxon>
        <taxon>Cyanophyceae</taxon>
        <taxon>Nostocales</taxon>
        <taxon>Hapalosiphonaceae</taxon>
        <taxon>Mastigocoleus</taxon>
    </lineage>
</organism>
<feature type="transmembrane region" description="Helical" evidence="1">
    <location>
        <begin position="87"/>
        <end position="104"/>
    </location>
</feature>
<feature type="domain" description="2TM" evidence="2">
    <location>
        <begin position="72"/>
        <end position="149"/>
    </location>
</feature>
<gene>
    <name evidence="3" type="ORF">BC008_02805</name>
</gene>
<comment type="caution">
    <text evidence="3">The sequence shown here is derived from an EMBL/GenBank/DDBJ whole genome shotgun (WGS) entry which is preliminary data.</text>
</comment>
<dbReference type="RefSeq" id="WP_027844902.1">
    <property type="nucleotide sequence ID" value="NZ_LMTZ01000037.1"/>
</dbReference>
<name>A0A0V7ZWL7_9CYAN</name>
<dbReference type="OrthoDB" id="560236at2"/>
<keyword evidence="1" id="KW-1133">Transmembrane helix</keyword>
<protein>
    <recommendedName>
        <fullName evidence="2">2TM domain-containing protein</fullName>
    </recommendedName>
</protein>
<accession>A0A0V7ZWL7</accession>
<evidence type="ECO:0000313" key="4">
    <source>
        <dbReference type="Proteomes" id="UP000053372"/>
    </source>
</evidence>
<proteinExistence type="predicted"/>
<evidence type="ECO:0000256" key="1">
    <source>
        <dbReference type="SAM" id="Phobius"/>
    </source>
</evidence>
<dbReference type="Proteomes" id="UP000053372">
    <property type="component" value="Unassembled WGS sequence"/>
</dbReference>
<reference evidence="3 4" key="1">
    <citation type="journal article" date="2015" name="Genome Announc.">
        <title>Draft Genome of the Euendolithic (true boring) Cyanobacterium Mastigocoleus testarum strain BC008.</title>
        <authorList>
            <person name="Guida B.S."/>
            <person name="Garcia-Pichel F."/>
        </authorList>
    </citation>
    <scope>NUCLEOTIDE SEQUENCE [LARGE SCALE GENOMIC DNA]</scope>
    <source>
        <strain evidence="3 4">BC008</strain>
    </source>
</reference>
<evidence type="ECO:0000259" key="2">
    <source>
        <dbReference type="Pfam" id="PF13239"/>
    </source>
</evidence>
<dbReference type="AlphaFoldDB" id="A0A0V7ZWL7"/>
<dbReference type="InterPro" id="IPR025698">
    <property type="entry name" value="2TM_dom"/>
</dbReference>
<dbReference type="Pfam" id="PF13239">
    <property type="entry name" value="2TM"/>
    <property type="match status" value="1"/>
</dbReference>
<keyword evidence="1" id="KW-0472">Membrane</keyword>